<reference evidence="1 2" key="1">
    <citation type="submission" date="2021-06" db="EMBL/GenBank/DDBJ databases">
        <authorList>
            <person name="Palmer J.M."/>
        </authorList>
    </citation>
    <scope>NUCLEOTIDE SEQUENCE [LARGE SCALE GENOMIC DNA]</scope>
    <source>
        <strain evidence="1 2">XR_2019</strain>
        <tissue evidence="1">Muscle</tissue>
    </source>
</reference>
<proteinExistence type="predicted"/>
<accession>A0ABV0VMB4</accession>
<comment type="caution">
    <text evidence="1">The sequence shown here is derived from an EMBL/GenBank/DDBJ whole genome shotgun (WGS) entry which is preliminary data.</text>
</comment>
<name>A0ABV0VMB4_9TELE</name>
<sequence>MLQIEISHYCPAPVSAHPSFCHLSGMHPVRGAVASPLKPDSEAVGASDLHHASGARRTVFAGLVRPIQDNDRLQKKRAVKGGTFKPPVVEGTGRECSSVPTRSIIRSYNQRNHLPNIPLCSFNRLTRFKISKNQTAVFPHSPCLPLPCTLLPCPPYSCATRLCVPHRRSDNQRILPRMPKFVKTCKTIFRPLEQETGSRKSMLPVPIFCLKVRLKVRGHKWLLVSSHQELCAGDIPQIRVIGFLIQLETFFCP</sequence>
<dbReference type="EMBL" id="JAHRIM010000512">
    <property type="protein sequence ID" value="MEQ2258311.1"/>
    <property type="molecule type" value="Genomic_DNA"/>
</dbReference>
<keyword evidence="2" id="KW-1185">Reference proteome</keyword>
<dbReference type="Proteomes" id="UP001444071">
    <property type="component" value="Unassembled WGS sequence"/>
</dbReference>
<evidence type="ECO:0000313" key="1">
    <source>
        <dbReference type="EMBL" id="MEQ2258311.1"/>
    </source>
</evidence>
<organism evidence="1 2">
    <name type="scientific">Xenotaenia resolanae</name>
    <dbReference type="NCBI Taxonomy" id="208358"/>
    <lineage>
        <taxon>Eukaryota</taxon>
        <taxon>Metazoa</taxon>
        <taxon>Chordata</taxon>
        <taxon>Craniata</taxon>
        <taxon>Vertebrata</taxon>
        <taxon>Euteleostomi</taxon>
        <taxon>Actinopterygii</taxon>
        <taxon>Neopterygii</taxon>
        <taxon>Teleostei</taxon>
        <taxon>Neoteleostei</taxon>
        <taxon>Acanthomorphata</taxon>
        <taxon>Ovalentaria</taxon>
        <taxon>Atherinomorphae</taxon>
        <taxon>Cyprinodontiformes</taxon>
        <taxon>Goodeidae</taxon>
        <taxon>Xenotaenia</taxon>
    </lineage>
</organism>
<evidence type="ECO:0000313" key="2">
    <source>
        <dbReference type="Proteomes" id="UP001444071"/>
    </source>
</evidence>
<protein>
    <submittedName>
        <fullName evidence="1">Uncharacterized protein</fullName>
    </submittedName>
</protein>
<gene>
    <name evidence="1" type="ORF">XENORESO_015640</name>
</gene>